<dbReference type="SMR" id="A2F648"/>
<gene>
    <name evidence="3" type="ORF">TVAG_215180</name>
</gene>
<dbReference type="Gene3D" id="1.25.40.20">
    <property type="entry name" value="Ankyrin repeat-containing domain"/>
    <property type="match status" value="1"/>
</dbReference>
<name>A2F648_TRIV3</name>
<dbReference type="PANTHER" id="PTHR24164">
    <property type="entry name" value="RELA-ASSOCIATED INHIBITOR"/>
    <property type="match status" value="1"/>
</dbReference>
<feature type="coiled-coil region" evidence="2">
    <location>
        <begin position="113"/>
        <end position="150"/>
    </location>
</feature>
<dbReference type="SMART" id="SM00248">
    <property type="entry name" value="ANK"/>
    <property type="match status" value="4"/>
</dbReference>
<evidence type="ECO:0000256" key="2">
    <source>
        <dbReference type="SAM" id="Coils"/>
    </source>
</evidence>
<keyword evidence="2" id="KW-0175">Coiled coil</keyword>
<keyword evidence="4" id="KW-1185">Reference proteome</keyword>
<evidence type="ECO:0000313" key="3">
    <source>
        <dbReference type="EMBL" id="EAX99618.1"/>
    </source>
</evidence>
<dbReference type="AlphaFoldDB" id="A2F648"/>
<reference evidence="3" key="2">
    <citation type="journal article" date="2007" name="Science">
        <title>Draft genome sequence of the sexually transmitted pathogen Trichomonas vaginalis.</title>
        <authorList>
            <person name="Carlton J.M."/>
            <person name="Hirt R.P."/>
            <person name="Silva J.C."/>
            <person name="Delcher A.L."/>
            <person name="Schatz M."/>
            <person name="Zhao Q."/>
            <person name="Wortman J.R."/>
            <person name="Bidwell S.L."/>
            <person name="Alsmark U.C.M."/>
            <person name="Besteiro S."/>
            <person name="Sicheritz-Ponten T."/>
            <person name="Noel C.J."/>
            <person name="Dacks J.B."/>
            <person name="Foster P.G."/>
            <person name="Simillion C."/>
            <person name="Van de Peer Y."/>
            <person name="Miranda-Saavedra D."/>
            <person name="Barton G.J."/>
            <person name="Westrop G.D."/>
            <person name="Mueller S."/>
            <person name="Dessi D."/>
            <person name="Fiori P.L."/>
            <person name="Ren Q."/>
            <person name="Paulsen I."/>
            <person name="Zhang H."/>
            <person name="Bastida-Corcuera F.D."/>
            <person name="Simoes-Barbosa A."/>
            <person name="Brown M.T."/>
            <person name="Hayes R.D."/>
            <person name="Mukherjee M."/>
            <person name="Okumura C.Y."/>
            <person name="Schneider R."/>
            <person name="Smith A.J."/>
            <person name="Vanacova S."/>
            <person name="Villalvazo M."/>
            <person name="Haas B.J."/>
            <person name="Pertea M."/>
            <person name="Feldblyum T.V."/>
            <person name="Utterback T.R."/>
            <person name="Shu C.L."/>
            <person name="Osoegawa K."/>
            <person name="de Jong P.J."/>
            <person name="Hrdy I."/>
            <person name="Horvathova L."/>
            <person name="Zubacova Z."/>
            <person name="Dolezal P."/>
            <person name="Malik S.B."/>
            <person name="Logsdon J.M. Jr."/>
            <person name="Henze K."/>
            <person name="Gupta A."/>
            <person name="Wang C.C."/>
            <person name="Dunne R.L."/>
            <person name="Upcroft J.A."/>
            <person name="Upcroft P."/>
            <person name="White O."/>
            <person name="Salzberg S.L."/>
            <person name="Tang P."/>
            <person name="Chiu C.-H."/>
            <person name="Lee Y.-S."/>
            <person name="Embley T.M."/>
            <person name="Coombs G.H."/>
            <person name="Mottram J.C."/>
            <person name="Tachezy J."/>
            <person name="Fraser-Liggett C.M."/>
            <person name="Johnson P.J."/>
        </authorList>
    </citation>
    <scope>NUCLEOTIDE SEQUENCE [LARGE SCALE GENOMIC DNA]</scope>
    <source>
        <strain evidence="3">G3</strain>
    </source>
</reference>
<organism evidence="3 4">
    <name type="scientific">Trichomonas vaginalis (strain ATCC PRA-98 / G3)</name>
    <dbReference type="NCBI Taxonomy" id="412133"/>
    <lineage>
        <taxon>Eukaryota</taxon>
        <taxon>Metamonada</taxon>
        <taxon>Parabasalia</taxon>
        <taxon>Trichomonadida</taxon>
        <taxon>Trichomonadidae</taxon>
        <taxon>Trichomonas</taxon>
    </lineage>
</organism>
<dbReference type="InterPro" id="IPR036770">
    <property type="entry name" value="Ankyrin_rpt-contain_sf"/>
</dbReference>
<dbReference type="STRING" id="5722.A2F648"/>
<evidence type="ECO:0000313" key="4">
    <source>
        <dbReference type="Proteomes" id="UP000001542"/>
    </source>
</evidence>
<keyword evidence="1" id="KW-0040">ANK repeat</keyword>
<proteinExistence type="predicted"/>
<dbReference type="OrthoDB" id="207120at2759"/>
<dbReference type="InterPro" id="IPR002110">
    <property type="entry name" value="Ankyrin_rpt"/>
</dbReference>
<feature type="repeat" description="ANK" evidence="1">
    <location>
        <begin position="221"/>
        <end position="253"/>
    </location>
</feature>
<dbReference type="KEGG" id="tva:4757428"/>
<dbReference type="InParanoid" id="A2F648"/>
<dbReference type="PROSITE" id="PS50088">
    <property type="entry name" value="ANK_REPEAT"/>
    <property type="match status" value="1"/>
</dbReference>
<dbReference type="Proteomes" id="UP000001542">
    <property type="component" value="Unassembled WGS sequence"/>
</dbReference>
<dbReference type="InterPro" id="IPR028320">
    <property type="entry name" value="iASPP"/>
</dbReference>
<protein>
    <submittedName>
        <fullName evidence="3">Uncharacterized protein</fullName>
    </submittedName>
</protein>
<reference evidence="3" key="1">
    <citation type="submission" date="2006-10" db="EMBL/GenBank/DDBJ databases">
        <authorList>
            <person name="Amadeo P."/>
            <person name="Zhao Q."/>
            <person name="Wortman J."/>
            <person name="Fraser-Liggett C."/>
            <person name="Carlton J."/>
        </authorList>
    </citation>
    <scope>NUCLEOTIDE SEQUENCE</scope>
    <source>
        <strain evidence="3">G3</strain>
    </source>
</reference>
<accession>A2F648</accession>
<dbReference type="VEuPathDB" id="TrichDB:TVAGG3_0363910"/>
<sequence length="346" mass="39606">MKHRVSADDCYQIAHNIDDHIFGHKMCQEFCLDDLKKILGMVQLDIKQAITLFSDGKQIFRTHQAFRIFQHTKVNFGEDYKTILEFIKVLHKSLKSPILKSIYKTFKDLSNDSISKSSEINNLKSQIDELQKQNEMYKQHIEELKKIIENIDPKLIPADPEISEPSKPQKISKFVEQLKNYKPTPEDFKQIYSILDQSVKEDDNDAIKYAIDNGFDKVALKGSNLLLTAASENNFELAKAIAENGADIFAKSESGATVLHYFARDGNLPALKYFCNIKGIDLNSRNKTDNTPLHFAAWNNKLEAVEYLASFPEVDINAKNKEGKSPFKYTRSEEIKLFLRSKGCID</sequence>
<evidence type="ECO:0000256" key="1">
    <source>
        <dbReference type="PROSITE-ProRule" id="PRU00023"/>
    </source>
</evidence>
<dbReference type="VEuPathDB" id="TrichDB:TVAG_215180"/>
<dbReference type="eggNOG" id="KOG0504">
    <property type="taxonomic scope" value="Eukaryota"/>
</dbReference>
<dbReference type="EMBL" id="DS113631">
    <property type="protein sequence ID" value="EAX99618.1"/>
    <property type="molecule type" value="Genomic_DNA"/>
</dbReference>
<dbReference type="RefSeq" id="XP_001312548.1">
    <property type="nucleotide sequence ID" value="XM_001312547.1"/>
</dbReference>
<dbReference type="GO" id="GO:0006355">
    <property type="term" value="P:regulation of DNA-templated transcription"/>
    <property type="evidence" value="ECO:0007669"/>
    <property type="project" value="InterPro"/>
</dbReference>
<dbReference type="PANTHER" id="PTHR24164:SF4">
    <property type="entry name" value="RELA-ASSOCIATED INHIBITOR"/>
    <property type="match status" value="1"/>
</dbReference>
<dbReference type="SUPFAM" id="SSF48403">
    <property type="entry name" value="Ankyrin repeat"/>
    <property type="match status" value="1"/>
</dbReference>
<dbReference type="Pfam" id="PF12796">
    <property type="entry name" value="Ank_2"/>
    <property type="match status" value="1"/>
</dbReference>